<organism evidence="7 8">
    <name type="scientific">Gluconacetobacter johannae</name>
    <dbReference type="NCBI Taxonomy" id="112140"/>
    <lineage>
        <taxon>Bacteria</taxon>
        <taxon>Pseudomonadati</taxon>
        <taxon>Pseudomonadota</taxon>
        <taxon>Alphaproteobacteria</taxon>
        <taxon>Acetobacterales</taxon>
        <taxon>Acetobacteraceae</taxon>
        <taxon>Gluconacetobacter</taxon>
    </lineage>
</organism>
<dbReference type="InterPro" id="IPR052962">
    <property type="entry name" value="AA_Transporter_AGT"/>
</dbReference>
<feature type="region of interest" description="Disordered" evidence="5">
    <location>
        <begin position="1"/>
        <end position="22"/>
    </location>
</feature>
<evidence type="ECO:0000256" key="6">
    <source>
        <dbReference type="SAM" id="Phobius"/>
    </source>
</evidence>
<feature type="transmembrane region" description="Helical" evidence="6">
    <location>
        <begin position="105"/>
        <end position="130"/>
    </location>
</feature>
<dbReference type="Gene3D" id="1.20.1740.10">
    <property type="entry name" value="Amino acid/polyamine transporter I"/>
    <property type="match status" value="1"/>
</dbReference>
<dbReference type="InterPro" id="IPR002293">
    <property type="entry name" value="AA/rel_permease1"/>
</dbReference>
<dbReference type="GO" id="GO:0016020">
    <property type="term" value="C:membrane"/>
    <property type="evidence" value="ECO:0007669"/>
    <property type="project" value="UniProtKB-SubCell"/>
</dbReference>
<evidence type="ECO:0000256" key="3">
    <source>
        <dbReference type="ARBA" id="ARBA00022989"/>
    </source>
</evidence>
<feature type="transmembrane region" description="Helical" evidence="6">
    <location>
        <begin position="444"/>
        <end position="465"/>
    </location>
</feature>
<feature type="transmembrane region" description="Helical" evidence="6">
    <location>
        <begin position="180"/>
        <end position="200"/>
    </location>
</feature>
<accession>A0A7W4J9L8</accession>
<dbReference type="PIRSF" id="PIRSF006060">
    <property type="entry name" value="AA_transporter"/>
    <property type="match status" value="1"/>
</dbReference>
<dbReference type="GO" id="GO:0022857">
    <property type="term" value="F:transmembrane transporter activity"/>
    <property type="evidence" value="ECO:0007669"/>
    <property type="project" value="InterPro"/>
</dbReference>
<evidence type="ECO:0000313" key="7">
    <source>
        <dbReference type="EMBL" id="MBB2177215.1"/>
    </source>
</evidence>
<feature type="transmembrane region" description="Helical" evidence="6">
    <location>
        <begin position="477"/>
        <end position="496"/>
    </location>
</feature>
<keyword evidence="3 6" id="KW-1133">Transmembrane helix</keyword>
<dbReference type="Pfam" id="PF13520">
    <property type="entry name" value="AA_permease_2"/>
    <property type="match status" value="1"/>
</dbReference>
<dbReference type="Proteomes" id="UP000561066">
    <property type="component" value="Unassembled WGS sequence"/>
</dbReference>
<comment type="caution">
    <text evidence="7">The sequence shown here is derived from an EMBL/GenBank/DDBJ whole genome shotgun (WGS) entry which is preliminary data.</text>
</comment>
<dbReference type="PANTHER" id="PTHR47547">
    <property type="match status" value="1"/>
</dbReference>
<name>A0A7W4J9L8_9PROT</name>
<feature type="transmembrane region" description="Helical" evidence="6">
    <location>
        <begin position="417"/>
        <end position="438"/>
    </location>
</feature>
<evidence type="ECO:0000256" key="4">
    <source>
        <dbReference type="ARBA" id="ARBA00023136"/>
    </source>
</evidence>
<feature type="transmembrane region" description="Helical" evidence="6">
    <location>
        <begin position="150"/>
        <end position="168"/>
    </location>
</feature>
<gene>
    <name evidence="7" type="ORF">HLH21_14985</name>
</gene>
<feature type="compositionally biased region" description="Low complexity" evidence="5">
    <location>
        <begin position="1"/>
        <end position="17"/>
    </location>
</feature>
<feature type="transmembrane region" description="Helical" evidence="6">
    <location>
        <begin position="64"/>
        <end position="84"/>
    </location>
</feature>
<reference evidence="7 8" key="1">
    <citation type="submission" date="2020-04" db="EMBL/GenBank/DDBJ databases">
        <title>Description of novel Gluconacetobacter.</title>
        <authorList>
            <person name="Sombolestani A."/>
        </authorList>
    </citation>
    <scope>NUCLEOTIDE SEQUENCE [LARGE SCALE GENOMIC DNA]</scope>
    <source>
        <strain evidence="7 8">LMG 21312</strain>
    </source>
</reference>
<evidence type="ECO:0000256" key="1">
    <source>
        <dbReference type="ARBA" id="ARBA00004141"/>
    </source>
</evidence>
<feature type="transmembrane region" description="Helical" evidence="6">
    <location>
        <begin position="383"/>
        <end position="405"/>
    </location>
</feature>
<dbReference type="RefSeq" id="WP_182944559.1">
    <property type="nucleotide sequence ID" value="NZ_JABEQH010000023.1"/>
</dbReference>
<feature type="transmembrane region" description="Helical" evidence="6">
    <location>
        <begin position="220"/>
        <end position="241"/>
    </location>
</feature>
<keyword evidence="2 6" id="KW-0812">Transmembrane</keyword>
<comment type="subcellular location">
    <subcellularLocation>
        <location evidence="1">Membrane</location>
        <topology evidence="1">Multi-pass membrane protein</topology>
    </subcellularLocation>
</comment>
<keyword evidence="4 6" id="KW-0472">Membrane</keyword>
<feature type="transmembrane region" description="Helical" evidence="6">
    <location>
        <begin position="32"/>
        <end position="52"/>
    </location>
</feature>
<keyword evidence="8" id="KW-1185">Reference proteome</keyword>
<feature type="transmembrane region" description="Helical" evidence="6">
    <location>
        <begin position="253"/>
        <end position="273"/>
    </location>
</feature>
<protein>
    <submittedName>
        <fullName evidence="7">APC family permease</fullName>
    </submittedName>
</protein>
<sequence length="536" mass="56249">MHTRTPAASSFPAPDAPVGEAPSDHFRRSLSLLDLTMIGFGSIFGSGWLFAASNVSAIAGPASVVSWGVGGLAVLLLGLVFCELGAALPHAGGAVRYPAYSHGPLLGFLMGLITVIAFSSLISIEIVAARQYAGAWIPGLTRNAAGDPTWAGWLVQLAVLAGLLRLNLAPVRTFALFNNIVTLFKFCVPLLVIVVLLGHMDAGAFTRHGFAPAGGAGIEAAISTGGIIFAYLGLTPIIAVASEVRDPQRTIPLALTASVLMATAVYVLLQVAFVGSVPDRLLAGGWAGIAHILALPFHDIAMTVGAVWLATLVVADAIVSPAGTGNIYMGASPRIIYGWARGGTFPALFARVDRGSGVPRPALYLTFVMAVFWTLPFPSWQALIGVVSSALMMSYAFAPIAAAALRRTAPDLPRPFRLSRMAVMGPLSFIVASLIVYWSGWQTVSWLLTLQLVLGIGFLAWWGAARRPGHRGQVRHTGWVLVYFAGMVVLSGVGSFGGSGILPHPLDDAAVGLFALAIYLWAERSGSPAFMEQASR</sequence>
<proteinExistence type="predicted"/>
<feature type="transmembrane region" description="Helical" evidence="6">
    <location>
        <begin position="361"/>
        <end position="377"/>
    </location>
</feature>
<evidence type="ECO:0000256" key="2">
    <source>
        <dbReference type="ARBA" id="ARBA00022692"/>
    </source>
</evidence>
<dbReference type="AlphaFoldDB" id="A0A7W4J9L8"/>
<evidence type="ECO:0000313" key="8">
    <source>
        <dbReference type="Proteomes" id="UP000561066"/>
    </source>
</evidence>
<dbReference type="PANTHER" id="PTHR47547:SF1">
    <property type="entry name" value="ASPARTATE-PROTON SYMPORTER"/>
    <property type="match status" value="1"/>
</dbReference>
<evidence type="ECO:0000256" key="5">
    <source>
        <dbReference type="SAM" id="MobiDB-lite"/>
    </source>
</evidence>
<dbReference type="EMBL" id="JABEQH010000023">
    <property type="protein sequence ID" value="MBB2177215.1"/>
    <property type="molecule type" value="Genomic_DNA"/>
</dbReference>